<dbReference type="EMBL" id="ASHM01022465">
    <property type="protein sequence ID" value="PNY03304.1"/>
    <property type="molecule type" value="Genomic_DNA"/>
</dbReference>
<organism evidence="1 2">
    <name type="scientific">Trifolium pratense</name>
    <name type="common">Red clover</name>
    <dbReference type="NCBI Taxonomy" id="57577"/>
    <lineage>
        <taxon>Eukaryota</taxon>
        <taxon>Viridiplantae</taxon>
        <taxon>Streptophyta</taxon>
        <taxon>Embryophyta</taxon>
        <taxon>Tracheophyta</taxon>
        <taxon>Spermatophyta</taxon>
        <taxon>Magnoliopsida</taxon>
        <taxon>eudicotyledons</taxon>
        <taxon>Gunneridae</taxon>
        <taxon>Pentapetalae</taxon>
        <taxon>rosids</taxon>
        <taxon>fabids</taxon>
        <taxon>Fabales</taxon>
        <taxon>Fabaceae</taxon>
        <taxon>Papilionoideae</taxon>
        <taxon>50 kb inversion clade</taxon>
        <taxon>NPAAA clade</taxon>
        <taxon>Hologalegina</taxon>
        <taxon>IRL clade</taxon>
        <taxon>Trifolieae</taxon>
        <taxon>Trifolium</taxon>
    </lineage>
</organism>
<comment type="caution">
    <text evidence="1">The sequence shown here is derived from an EMBL/GenBank/DDBJ whole genome shotgun (WGS) entry which is preliminary data.</text>
</comment>
<accession>A0A2K3NJU5</accession>
<sequence>MALVRTDGVPYAYQYPCKELNRTSFVWWIRDDVGRFVKAGMTWMMGSCSIVEGESIVLLEALKAMEQRGTSHVIF</sequence>
<reference evidence="1 2" key="2">
    <citation type="journal article" date="2017" name="Front. Plant Sci.">
        <title>Gene Classification and Mining of Molecular Markers Useful in Red Clover (Trifolium pratense) Breeding.</title>
        <authorList>
            <person name="Istvanek J."/>
            <person name="Dluhosova J."/>
            <person name="Dluhos P."/>
            <person name="Patkova L."/>
            <person name="Nedelnik J."/>
            <person name="Repkova J."/>
        </authorList>
    </citation>
    <scope>NUCLEOTIDE SEQUENCE [LARGE SCALE GENOMIC DNA]</scope>
    <source>
        <strain evidence="2">cv. Tatra</strain>
        <tissue evidence="1">Young leaves</tissue>
    </source>
</reference>
<name>A0A2K3NJU5_TRIPR</name>
<proteinExistence type="predicted"/>
<evidence type="ECO:0000313" key="2">
    <source>
        <dbReference type="Proteomes" id="UP000236291"/>
    </source>
</evidence>
<protein>
    <submittedName>
        <fullName evidence="1">Uncharacterized protein</fullName>
    </submittedName>
</protein>
<evidence type="ECO:0000313" key="1">
    <source>
        <dbReference type="EMBL" id="PNY03304.1"/>
    </source>
</evidence>
<gene>
    <name evidence="1" type="ORF">L195_g026631</name>
</gene>
<reference evidence="1 2" key="1">
    <citation type="journal article" date="2014" name="Am. J. Bot.">
        <title>Genome assembly and annotation for red clover (Trifolium pratense; Fabaceae).</title>
        <authorList>
            <person name="Istvanek J."/>
            <person name="Jaros M."/>
            <person name="Krenek A."/>
            <person name="Repkova J."/>
        </authorList>
    </citation>
    <scope>NUCLEOTIDE SEQUENCE [LARGE SCALE GENOMIC DNA]</scope>
    <source>
        <strain evidence="2">cv. Tatra</strain>
        <tissue evidence="1">Young leaves</tissue>
    </source>
</reference>
<dbReference type="AlphaFoldDB" id="A0A2K3NJU5"/>
<dbReference type="Proteomes" id="UP000236291">
    <property type="component" value="Unassembled WGS sequence"/>
</dbReference>